<dbReference type="GO" id="GO:0015171">
    <property type="term" value="F:amino acid transmembrane transporter activity"/>
    <property type="evidence" value="ECO:0007669"/>
    <property type="project" value="TreeGrafter"/>
</dbReference>
<feature type="transmembrane region" description="Helical" evidence="6">
    <location>
        <begin position="130"/>
        <end position="148"/>
    </location>
</feature>
<keyword evidence="2" id="KW-1003">Cell membrane</keyword>
<evidence type="ECO:0000313" key="7">
    <source>
        <dbReference type="EMBL" id="TQL64844.1"/>
    </source>
</evidence>
<dbReference type="PANTHER" id="PTHR30086">
    <property type="entry name" value="ARGININE EXPORTER PROTEIN ARGO"/>
    <property type="match status" value="1"/>
</dbReference>
<evidence type="ECO:0000256" key="2">
    <source>
        <dbReference type="ARBA" id="ARBA00022475"/>
    </source>
</evidence>
<evidence type="ECO:0000313" key="8">
    <source>
        <dbReference type="Proteomes" id="UP000315389"/>
    </source>
</evidence>
<comment type="caution">
    <text evidence="7">The sequence shown here is derived from an EMBL/GenBank/DDBJ whole genome shotgun (WGS) entry which is preliminary data.</text>
</comment>
<dbReference type="EMBL" id="VFOS01000001">
    <property type="protein sequence ID" value="TQL64844.1"/>
    <property type="molecule type" value="Genomic_DNA"/>
</dbReference>
<evidence type="ECO:0000256" key="3">
    <source>
        <dbReference type="ARBA" id="ARBA00022692"/>
    </source>
</evidence>
<dbReference type="Proteomes" id="UP000315389">
    <property type="component" value="Unassembled WGS sequence"/>
</dbReference>
<feature type="transmembrane region" description="Helical" evidence="6">
    <location>
        <begin position="6"/>
        <end position="31"/>
    </location>
</feature>
<evidence type="ECO:0000256" key="5">
    <source>
        <dbReference type="ARBA" id="ARBA00023136"/>
    </source>
</evidence>
<dbReference type="PANTHER" id="PTHR30086:SF20">
    <property type="entry name" value="ARGININE EXPORTER PROTEIN ARGO-RELATED"/>
    <property type="match status" value="1"/>
</dbReference>
<feature type="transmembrane region" description="Helical" evidence="6">
    <location>
        <begin position="43"/>
        <end position="64"/>
    </location>
</feature>
<dbReference type="Pfam" id="PF01810">
    <property type="entry name" value="LysE"/>
    <property type="match status" value="1"/>
</dbReference>
<evidence type="ECO:0000256" key="4">
    <source>
        <dbReference type="ARBA" id="ARBA00022989"/>
    </source>
</evidence>
<dbReference type="RefSeq" id="WP_246046058.1">
    <property type="nucleotide sequence ID" value="NZ_BAAASV010000001.1"/>
</dbReference>
<evidence type="ECO:0000256" key="1">
    <source>
        <dbReference type="ARBA" id="ARBA00004651"/>
    </source>
</evidence>
<feature type="transmembrane region" description="Helical" evidence="6">
    <location>
        <begin position="195"/>
        <end position="213"/>
    </location>
</feature>
<dbReference type="GO" id="GO:0005886">
    <property type="term" value="C:plasma membrane"/>
    <property type="evidence" value="ECO:0007669"/>
    <property type="project" value="UniProtKB-SubCell"/>
</dbReference>
<feature type="transmembrane region" description="Helical" evidence="6">
    <location>
        <begin position="160"/>
        <end position="183"/>
    </location>
</feature>
<dbReference type="InterPro" id="IPR001123">
    <property type="entry name" value="LeuE-type"/>
</dbReference>
<keyword evidence="3 6" id="KW-0812">Transmembrane</keyword>
<keyword evidence="4 6" id="KW-1133">Transmembrane helix</keyword>
<organism evidence="7 8">
    <name type="scientific">Rarobacter faecitabidus</name>
    <dbReference type="NCBI Taxonomy" id="13243"/>
    <lineage>
        <taxon>Bacteria</taxon>
        <taxon>Bacillati</taxon>
        <taxon>Actinomycetota</taxon>
        <taxon>Actinomycetes</taxon>
        <taxon>Micrococcales</taxon>
        <taxon>Rarobacteraceae</taxon>
        <taxon>Rarobacter</taxon>
    </lineage>
</organism>
<gene>
    <name evidence="7" type="ORF">FB461_1367</name>
</gene>
<keyword evidence="5 6" id="KW-0472">Membrane</keyword>
<dbReference type="AlphaFoldDB" id="A0A542ZWX1"/>
<comment type="subcellular location">
    <subcellularLocation>
        <location evidence="1">Cell membrane</location>
        <topology evidence="1">Multi-pass membrane protein</topology>
    </subcellularLocation>
</comment>
<name>A0A542ZWX1_RARFA</name>
<protein>
    <submittedName>
        <fullName evidence="7">L-lysine exporter family protein LysE/ArgO</fullName>
    </submittedName>
</protein>
<evidence type="ECO:0000256" key="6">
    <source>
        <dbReference type="SAM" id="Phobius"/>
    </source>
</evidence>
<feature type="transmembrane region" description="Helical" evidence="6">
    <location>
        <begin position="76"/>
        <end position="94"/>
    </location>
</feature>
<sequence length="216" mass="22688">MHAATLLAPMWTGFATGLGLIVPLGAQNAFVLRQSLRREHIGAVVLVCIVSDAILIVAGTAGLGQAVAQSRTISEIARWGGAAFLAFLAIQALVRAVKPGTLNAPSDAPPTSRRKTIATTAALTWLNPHVYIDTVLLLGSISVAQAMLVPPEFATAAPWAFTLGAIAASVIWFSTIGFGARYLTPLFARRWTWRVLDGAVALVMVAIAVRLVTHAG</sequence>
<keyword evidence="8" id="KW-1185">Reference proteome</keyword>
<proteinExistence type="predicted"/>
<reference evidence="7 8" key="1">
    <citation type="submission" date="2019-06" db="EMBL/GenBank/DDBJ databases">
        <title>Sequencing the genomes of 1000 actinobacteria strains.</title>
        <authorList>
            <person name="Klenk H.-P."/>
        </authorList>
    </citation>
    <scope>NUCLEOTIDE SEQUENCE [LARGE SCALE GENOMIC DNA]</scope>
    <source>
        <strain evidence="7 8">DSM 4813</strain>
    </source>
</reference>
<accession>A0A542ZWX1</accession>